<dbReference type="Gene3D" id="2.40.10.220">
    <property type="entry name" value="predicted glycosyltransferase like domains"/>
    <property type="match status" value="1"/>
</dbReference>
<dbReference type="Proteomes" id="UP000005850">
    <property type="component" value="Chromosome"/>
</dbReference>
<dbReference type="HOGENOM" id="CLU_086342_2_0_9"/>
<dbReference type="InterPro" id="IPR009926">
    <property type="entry name" value="T3SS_YcgR_PilZN"/>
</dbReference>
<dbReference type="RefSeq" id="WP_003338504.1">
    <property type="nucleotide sequence ID" value="NZ_CP007806.1"/>
</dbReference>
<dbReference type="AlphaFoldDB" id="A0A075R0T0"/>
<evidence type="ECO:0000313" key="4">
    <source>
        <dbReference type="Proteomes" id="UP000005850"/>
    </source>
</evidence>
<dbReference type="Pfam" id="PF07238">
    <property type="entry name" value="PilZ"/>
    <property type="match status" value="1"/>
</dbReference>
<name>A0A075R0T0_BRELA</name>
<keyword evidence="4" id="KW-1185">Reference proteome</keyword>
<dbReference type="GO" id="GO:0035438">
    <property type="term" value="F:cyclic-di-GMP binding"/>
    <property type="evidence" value="ECO:0007669"/>
    <property type="project" value="InterPro"/>
</dbReference>
<dbReference type="GO" id="GO:0016740">
    <property type="term" value="F:transferase activity"/>
    <property type="evidence" value="ECO:0007669"/>
    <property type="project" value="UniProtKB-KW"/>
</dbReference>
<dbReference type="KEGG" id="blr:BRLA_c018700"/>
<accession>A0A075R0T0</accession>
<evidence type="ECO:0000259" key="1">
    <source>
        <dbReference type="Pfam" id="PF07238"/>
    </source>
</evidence>
<protein>
    <submittedName>
        <fullName evidence="3">Putative glycosyltransferase</fullName>
    </submittedName>
</protein>
<keyword evidence="3" id="KW-0808">Transferase</keyword>
<dbReference type="STRING" id="1042163.BRLA_c018700"/>
<dbReference type="Pfam" id="PF12945">
    <property type="entry name" value="PilZNR"/>
    <property type="match status" value="1"/>
</dbReference>
<dbReference type="eggNOG" id="COG5581">
    <property type="taxonomic scope" value="Bacteria"/>
</dbReference>
<sequence length="227" mass="25694">MSVLPQVGQVMRLSLASLSEEQSKEVYKTRVADYSEKNIAIELPIDEETGRTKSLPIGTTCFVWYVGQDGSRFDFKTKIVGTKQENIPMLLMEKVPKEQIVRTQRRGYLRVPASFEISVSYPSIRGKQKFLAKTLDISGGGLAFACPKNHFLEEEQEVDMWISLPAKAGTVSHAFAKAQVARVQEQELSDFNWISLQFTAISEADRAKIVRVCYERQLEIRQKGIVE</sequence>
<evidence type="ECO:0000259" key="2">
    <source>
        <dbReference type="Pfam" id="PF12945"/>
    </source>
</evidence>
<dbReference type="EMBL" id="CP007806">
    <property type="protein sequence ID" value="AIG26192.1"/>
    <property type="molecule type" value="Genomic_DNA"/>
</dbReference>
<dbReference type="InterPro" id="IPR009875">
    <property type="entry name" value="PilZ_domain"/>
</dbReference>
<dbReference type="SUPFAM" id="SSF141371">
    <property type="entry name" value="PilZ domain-like"/>
    <property type="match status" value="1"/>
</dbReference>
<feature type="domain" description="PilZ" evidence="1">
    <location>
        <begin position="104"/>
        <end position="214"/>
    </location>
</feature>
<proteinExistence type="predicted"/>
<feature type="domain" description="Type III secretion system flagellar brake protein YcgR PilZN" evidence="2">
    <location>
        <begin position="7"/>
        <end position="93"/>
    </location>
</feature>
<gene>
    <name evidence="3" type="ORF">BRLA_c018700</name>
</gene>
<reference evidence="3 4" key="1">
    <citation type="journal article" date="2011" name="J. Bacteriol.">
        <title>Genome sequence of Brevibacillus laterosporus LMG 15441, a pathogen of invertebrates.</title>
        <authorList>
            <person name="Djukic M."/>
            <person name="Poehlein A."/>
            <person name="Thurmer A."/>
            <person name="Daniel R."/>
        </authorList>
    </citation>
    <scope>NUCLEOTIDE SEQUENCE [LARGE SCALE GENOMIC DNA]</scope>
    <source>
        <strain evidence="3 4">LMG 15441</strain>
    </source>
</reference>
<organism evidence="3 4">
    <name type="scientific">Brevibacillus laterosporus LMG 15441</name>
    <dbReference type="NCBI Taxonomy" id="1042163"/>
    <lineage>
        <taxon>Bacteria</taxon>
        <taxon>Bacillati</taxon>
        <taxon>Bacillota</taxon>
        <taxon>Bacilli</taxon>
        <taxon>Bacillales</taxon>
        <taxon>Paenibacillaceae</taxon>
        <taxon>Brevibacillus</taxon>
    </lineage>
</organism>
<evidence type="ECO:0000313" key="3">
    <source>
        <dbReference type="EMBL" id="AIG26192.1"/>
    </source>
</evidence>